<reference evidence="2" key="1">
    <citation type="submission" date="2014-07" db="EMBL/GenBank/DDBJ databases">
        <authorList>
            <person name="Urmite Genomes Urmite Genomes"/>
        </authorList>
    </citation>
    <scope>NUCLEOTIDE SEQUENCE</scope>
    <source>
        <strain evidence="2">11W110_air</strain>
    </source>
</reference>
<gene>
    <name evidence="2" type="ORF">BN1051_02790</name>
</gene>
<dbReference type="EMBL" id="LN483072">
    <property type="protein sequence ID" value="CEA09420.1"/>
    <property type="molecule type" value="Genomic_DNA"/>
</dbReference>
<organism evidence="2">
    <name type="scientific">Arthrobacter saudimassiliensis</name>
    <dbReference type="NCBI Taxonomy" id="1461584"/>
    <lineage>
        <taxon>Bacteria</taxon>
        <taxon>Bacillati</taxon>
        <taxon>Actinomycetota</taxon>
        <taxon>Actinomycetes</taxon>
        <taxon>Micrococcales</taxon>
        <taxon>Micrococcaceae</taxon>
        <taxon>Arthrobacter</taxon>
    </lineage>
</organism>
<sequence>MAGLGIVFLLLQVLIVAFFLYWVIRLGVKHGMRSYYDEAARAAKSADKTGPS</sequence>
<feature type="transmembrane region" description="Helical" evidence="1">
    <location>
        <begin position="6"/>
        <end position="24"/>
    </location>
</feature>
<protein>
    <submittedName>
        <fullName evidence="2">Uncharacterized protein</fullName>
    </submittedName>
</protein>
<proteinExistence type="predicted"/>
<keyword evidence="1" id="KW-1133">Transmembrane helix</keyword>
<name>A0A078MSY1_9MICC</name>
<keyword evidence="1" id="KW-0472">Membrane</keyword>
<accession>A0A078MSY1</accession>
<dbReference type="AlphaFoldDB" id="A0A078MSY1"/>
<evidence type="ECO:0000256" key="1">
    <source>
        <dbReference type="SAM" id="Phobius"/>
    </source>
</evidence>
<dbReference type="PATRIC" id="fig|1461584.3.peg.2763"/>
<keyword evidence="1" id="KW-0812">Transmembrane</keyword>
<evidence type="ECO:0000313" key="2">
    <source>
        <dbReference type="EMBL" id="CEA09420.1"/>
    </source>
</evidence>